<dbReference type="GeneID" id="96902403"/>
<proteinExistence type="inferred from homology"/>
<evidence type="ECO:0000313" key="9">
    <source>
        <dbReference type="Proteomes" id="UP000001640"/>
    </source>
</evidence>
<keyword evidence="5" id="KW-0445">Lipid transport</keyword>
<evidence type="ECO:0000256" key="6">
    <source>
        <dbReference type="SAM" id="SignalP"/>
    </source>
</evidence>
<evidence type="ECO:0000256" key="5">
    <source>
        <dbReference type="ARBA" id="ARBA00023055"/>
    </source>
</evidence>
<name>G0VAB6_NAUCA</name>
<dbReference type="InterPro" id="IPR035940">
    <property type="entry name" value="CAP_sf"/>
</dbReference>
<feature type="chain" id="PRO_5003411002" description="SCP domain-containing protein" evidence="6">
    <location>
        <begin position="20"/>
        <end position="290"/>
    </location>
</feature>
<keyword evidence="9" id="KW-1185">Reference proteome</keyword>
<dbReference type="PANTHER" id="PTHR10334">
    <property type="entry name" value="CYSTEINE-RICH SECRETORY PROTEIN-RELATED"/>
    <property type="match status" value="1"/>
</dbReference>
<keyword evidence="5" id="KW-0813">Transport</keyword>
<dbReference type="Pfam" id="PF00188">
    <property type="entry name" value="CAP"/>
    <property type="match status" value="1"/>
</dbReference>
<evidence type="ECO:0000256" key="3">
    <source>
        <dbReference type="ARBA" id="ARBA00022525"/>
    </source>
</evidence>
<protein>
    <recommendedName>
        <fullName evidence="7">SCP domain-containing protein</fullName>
    </recommendedName>
</protein>
<dbReference type="GO" id="GO:0032934">
    <property type="term" value="F:sterol binding"/>
    <property type="evidence" value="ECO:0007669"/>
    <property type="project" value="EnsemblFungi"/>
</dbReference>
<dbReference type="InParanoid" id="G0VAB6"/>
<dbReference type="GO" id="GO:0005576">
    <property type="term" value="C:extracellular region"/>
    <property type="evidence" value="ECO:0007669"/>
    <property type="project" value="UniProtKB-SubCell"/>
</dbReference>
<dbReference type="SMART" id="SM00198">
    <property type="entry name" value="SCP"/>
    <property type="match status" value="1"/>
</dbReference>
<dbReference type="PROSITE" id="PS01010">
    <property type="entry name" value="CRISP_2"/>
    <property type="match status" value="1"/>
</dbReference>
<dbReference type="PROSITE" id="PS01009">
    <property type="entry name" value="CRISP_1"/>
    <property type="match status" value="1"/>
</dbReference>
<dbReference type="OrthoDB" id="337038at2759"/>
<dbReference type="InterPro" id="IPR001283">
    <property type="entry name" value="CRISP-related"/>
</dbReference>
<evidence type="ECO:0000313" key="8">
    <source>
        <dbReference type="EMBL" id="CCC68846.1"/>
    </source>
</evidence>
<dbReference type="GO" id="GO:0015918">
    <property type="term" value="P:sterol transport"/>
    <property type="evidence" value="ECO:0007669"/>
    <property type="project" value="EnsemblFungi"/>
</dbReference>
<dbReference type="EMBL" id="HE576753">
    <property type="protein sequence ID" value="CCC68846.1"/>
    <property type="molecule type" value="Genomic_DNA"/>
</dbReference>
<dbReference type="OMA" id="NHNVHRS"/>
<dbReference type="AlphaFoldDB" id="G0VAB6"/>
<sequence>MKFAQKVILLTAAASIASAAPAPAQVTVTQGVTVRAIVYVKDGQTQTDLTTLGQNAAPTTVAAAAAAVTTTAAPASAKVAVQAAAAIQEDVVLSGAASQQQAATVTLAPAAVSTTSTPVAAAAAATTTTPAAAAATTAAAAASSDDSNLSEFASSVLNEHNAKRALHQNTPALSWSDDLASYAQNYADAYDCSGNLVHSGGPYGENLALGYDAVGSVDAWYNEISSYDYSNPGFSENAGHFTQVVWKSSTQVGCGIKDCSATGWGSYVICSYNPAGNFIGEFAENVEPLA</sequence>
<dbReference type="KEGG" id="ncs:NCAS_0B07620"/>
<dbReference type="FunFam" id="3.40.33.10:FF:000012">
    <property type="entry name" value="Secreted protein PRY1"/>
    <property type="match status" value="1"/>
</dbReference>
<gene>
    <name evidence="8" type="primary">NCAS0B07620</name>
    <name evidence="8" type="ordered locus">NCAS_0B07620</name>
</gene>
<dbReference type="InterPro" id="IPR014044">
    <property type="entry name" value="CAP_dom"/>
</dbReference>
<reference evidence="8 9" key="1">
    <citation type="journal article" date="2011" name="Proc. Natl. Acad. Sci. U.S.A.">
        <title>Evolutionary erosion of yeast sex chromosomes by mating-type switching accidents.</title>
        <authorList>
            <person name="Gordon J.L."/>
            <person name="Armisen D."/>
            <person name="Proux-Wera E."/>
            <person name="Oheigeartaigh S.S."/>
            <person name="Byrne K.P."/>
            <person name="Wolfe K.H."/>
        </authorList>
    </citation>
    <scope>NUCLEOTIDE SEQUENCE [LARGE SCALE GENOMIC DNA]</scope>
    <source>
        <strain evidence="9">ATCC 76901 / BCRC 22586 / CBS 4309 / NBRC 1992 / NRRL Y-12630</strain>
    </source>
</reference>
<feature type="signal peptide" evidence="6">
    <location>
        <begin position="1"/>
        <end position="19"/>
    </location>
</feature>
<dbReference type="Gene3D" id="3.40.33.10">
    <property type="entry name" value="CAP"/>
    <property type="match status" value="1"/>
</dbReference>
<dbReference type="FunCoup" id="G0VAB6">
    <property type="interactions" value="74"/>
</dbReference>
<dbReference type="HOGENOM" id="CLU_035730_3_0_1"/>
<dbReference type="GO" id="GO:0015908">
    <property type="term" value="P:fatty acid transport"/>
    <property type="evidence" value="ECO:0007669"/>
    <property type="project" value="EnsemblFungi"/>
</dbReference>
<keyword evidence="3" id="KW-0964">Secreted</keyword>
<feature type="domain" description="SCP" evidence="7">
    <location>
        <begin position="151"/>
        <end position="280"/>
    </location>
</feature>
<organism evidence="8 9">
    <name type="scientific">Naumovozyma castellii</name>
    <name type="common">Yeast</name>
    <name type="synonym">Saccharomyces castellii</name>
    <dbReference type="NCBI Taxonomy" id="27288"/>
    <lineage>
        <taxon>Eukaryota</taxon>
        <taxon>Fungi</taxon>
        <taxon>Dikarya</taxon>
        <taxon>Ascomycota</taxon>
        <taxon>Saccharomycotina</taxon>
        <taxon>Saccharomycetes</taxon>
        <taxon>Saccharomycetales</taxon>
        <taxon>Saccharomycetaceae</taxon>
        <taxon>Naumovozyma</taxon>
    </lineage>
</organism>
<dbReference type="InterPro" id="IPR018244">
    <property type="entry name" value="Allrgn_V5/Tpx1_CS"/>
</dbReference>
<comment type="similarity">
    <text evidence="2">Belongs to the CRISP family.</text>
</comment>
<evidence type="ECO:0000259" key="7">
    <source>
        <dbReference type="SMART" id="SM00198"/>
    </source>
</evidence>
<evidence type="ECO:0000256" key="2">
    <source>
        <dbReference type="ARBA" id="ARBA00009923"/>
    </source>
</evidence>
<accession>G0VAB6</accession>
<evidence type="ECO:0000256" key="1">
    <source>
        <dbReference type="ARBA" id="ARBA00004613"/>
    </source>
</evidence>
<dbReference type="SUPFAM" id="SSF55797">
    <property type="entry name" value="PR-1-like"/>
    <property type="match status" value="1"/>
</dbReference>
<dbReference type="Proteomes" id="UP000001640">
    <property type="component" value="Chromosome 2"/>
</dbReference>
<comment type="subcellular location">
    <subcellularLocation>
        <location evidence="1">Secreted</location>
    </subcellularLocation>
</comment>
<dbReference type="CDD" id="cd05384">
    <property type="entry name" value="CAP_PRY1-like"/>
    <property type="match status" value="1"/>
</dbReference>
<keyword evidence="4 6" id="KW-0732">Signal</keyword>
<dbReference type="eggNOG" id="KOG3017">
    <property type="taxonomic scope" value="Eukaryota"/>
</dbReference>
<dbReference type="STRING" id="1064592.G0VAB6"/>
<dbReference type="PRINTS" id="PR00837">
    <property type="entry name" value="V5TPXLIKE"/>
</dbReference>
<reference key="2">
    <citation type="submission" date="2011-08" db="EMBL/GenBank/DDBJ databases">
        <title>Genome sequence of Naumovozyma castellii.</title>
        <authorList>
            <person name="Gordon J.L."/>
            <person name="Armisen D."/>
            <person name="Proux-Wera E."/>
            <person name="OhEigeartaigh S.S."/>
            <person name="Byrne K.P."/>
            <person name="Wolfe K.H."/>
        </authorList>
    </citation>
    <scope>NUCLEOTIDE SEQUENCE</scope>
    <source>
        <strain>Type strain:CBS 4309</strain>
    </source>
</reference>
<evidence type="ECO:0000256" key="4">
    <source>
        <dbReference type="ARBA" id="ARBA00022729"/>
    </source>
</evidence>
<dbReference type="RefSeq" id="XP_003675217.1">
    <property type="nucleotide sequence ID" value="XM_003675169.1"/>
</dbReference>